<dbReference type="Proteomes" id="UP000028569">
    <property type="component" value="Chromosome"/>
</dbReference>
<dbReference type="GO" id="GO:0006302">
    <property type="term" value="P:double-strand break repair"/>
    <property type="evidence" value="ECO:0007669"/>
    <property type="project" value="TreeGrafter"/>
</dbReference>
<protein>
    <submittedName>
        <fullName evidence="6">Primosomal protein N</fullName>
    </submittedName>
</protein>
<evidence type="ECO:0000313" key="6">
    <source>
        <dbReference type="EMBL" id="AIC92152.1"/>
    </source>
</evidence>
<dbReference type="RefSeq" id="WP_033490398.1">
    <property type="nucleotide sequence ID" value="NZ_CP006018.1"/>
</dbReference>
<dbReference type="GO" id="GO:0006310">
    <property type="term" value="P:DNA recombination"/>
    <property type="evidence" value="ECO:0007669"/>
    <property type="project" value="TreeGrafter"/>
</dbReference>
<dbReference type="InterPro" id="IPR042115">
    <property type="entry name" value="PriA_3primeBD_sf"/>
</dbReference>
<dbReference type="Gene3D" id="3.40.1440.60">
    <property type="entry name" value="PriA, 3(prime) DNA-binding domain"/>
    <property type="match status" value="1"/>
</dbReference>
<dbReference type="Pfam" id="PF17764">
    <property type="entry name" value="PriA_3primeBD"/>
    <property type="match status" value="1"/>
</dbReference>
<evidence type="ECO:0000256" key="1">
    <source>
        <dbReference type="ARBA" id="ARBA00022741"/>
    </source>
</evidence>
<dbReference type="OrthoDB" id="3177118at2"/>
<dbReference type="GO" id="GO:0005524">
    <property type="term" value="F:ATP binding"/>
    <property type="evidence" value="ECO:0007669"/>
    <property type="project" value="UniProtKB-KW"/>
</dbReference>
<dbReference type="EMBL" id="CP006018">
    <property type="protein sequence ID" value="AIC92152.1"/>
    <property type="molecule type" value="Genomic_DNA"/>
</dbReference>
<dbReference type="InterPro" id="IPR041222">
    <property type="entry name" value="PriA_3primeBD"/>
</dbReference>
<dbReference type="HOGENOM" id="CLU_015485_1_0_11"/>
<gene>
    <name evidence="6" type="ORF">BINDI_0885</name>
</gene>
<dbReference type="KEGG" id="bii:BINDI_0885"/>
<dbReference type="GO" id="GO:0003677">
    <property type="term" value="F:DNA binding"/>
    <property type="evidence" value="ECO:0007669"/>
    <property type="project" value="UniProtKB-KW"/>
</dbReference>
<dbReference type="GO" id="GO:0006270">
    <property type="term" value="P:DNA replication initiation"/>
    <property type="evidence" value="ECO:0007669"/>
    <property type="project" value="TreeGrafter"/>
</dbReference>
<dbReference type="PANTHER" id="PTHR30580">
    <property type="entry name" value="PRIMOSOMAL PROTEIN N"/>
    <property type="match status" value="1"/>
</dbReference>
<reference evidence="6 7" key="1">
    <citation type="journal article" date="2014" name="Appl. Environ. Microbiol.">
        <title>Genomic encyclopedia of type strains of the genus Bifidobacterium.</title>
        <authorList>
            <person name="Milani C."/>
            <person name="Lugli G.A."/>
            <person name="Duranti S."/>
            <person name="Turroni F."/>
            <person name="Bottacini F."/>
            <person name="Mangifesta M."/>
            <person name="Sanchez B."/>
            <person name="Viappiani A."/>
            <person name="Mancabelli L."/>
            <person name="Taminiau B."/>
            <person name="Delcenserie V."/>
            <person name="Barrangou R."/>
            <person name="Margolles A."/>
            <person name="van Sinderen D."/>
            <person name="Ventura M."/>
        </authorList>
    </citation>
    <scope>NUCLEOTIDE SEQUENCE [LARGE SCALE GENOMIC DNA]</scope>
    <source>
        <strain evidence="6 7">LMG 11587</strain>
    </source>
</reference>
<dbReference type="PANTHER" id="PTHR30580:SF0">
    <property type="entry name" value="PRIMOSOMAL PROTEIN N"/>
    <property type="match status" value="1"/>
</dbReference>
<feature type="region of interest" description="Disordered" evidence="4">
    <location>
        <begin position="366"/>
        <end position="389"/>
    </location>
</feature>
<evidence type="ECO:0000259" key="5">
    <source>
        <dbReference type="Pfam" id="PF17764"/>
    </source>
</evidence>
<feature type="domain" description="Primosomal protein N' 3' DNA-binding" evidence="5">
    <location>
        <begin position="38"/>
        <end position="138"/>
    </location>
</feature>
<keyword evidence="3" id="KW-0238">DNA-binding</keyword>
<dbReference type="GO" id="GO:0043138">
    <property type="term" value="F:3'-5' DNA helicase activity"/>
    <property type="evidence" value="ECO:0007669"/>
    <property type="project" value="TreeGrafter"/>
</dbReference>
<keyword evidence="1" id="KW-0547">Nucleotide-binding</keyword>
<evidence type="ECO:0000256" key="3">
    <source>
        <dbReference type="ARBA" id="ARBA00023125"/>
    </source>
</evidence>
<proteinExistence type="predicted"/>
<dbReference type="AlphaFoldDB" id="A0A087VUX0"/>
<keyword evidence="7" id="KW-1185">Reference proteome</keyword>
<dbReference type="InterPro" id="IPR027417">
    <property type="entry name" value="P-loop_NTPase"/>
</dbReference>
<evidence type="ECO:0000256" key="4">
    <source>
        <dbReference type="SAM" id="MobiDB-lite"/>
    </source>
</evidence>
<organism evidence="6 7">
    <name type="scientific">Bifidobacterium [indicum] DSM 20214 = LMG 11587</name>
    <dbReference type="NCBI Taxonomy" id="1341694"/>
    <lineage>
        <taxon>Bacteria</taxon>
        <taxon>Bacillati</taxon>
        <taxon>Actinomycetota</taxon>
        <taxon>Actinomycetes</taxon>
        <taxon>Bifidobacteriales</taxon>
        <taxon>Bifidobacteriaceae</taxon>
        <taxon>Bifidobacterium</taxon>
    </lineage>
</organism>
<name>A0A087VUX0_9BIFI</name>
<dbReference type="Gene3D" id="3.40.50.300">
    <property type="entry name" value="P-loop containing nucleotide triphosphate hydrolases"/>
    <property type="match status" value="1"/>
</dbReference>
<accession>A0A087VUX0</accession>
<keyword evidence="2" id="KW-0067">ATP-binding</keyword>
<evidence type="ECO:0000256" key="2">
    <source>
        <dbReference type="ARBA" id="ARBA00022840"/>
    </source>
</evidence>
<evidence type="ECO:0000313" key="7">
    <source>
        <dbReference type="Proteomes" id="UP000028569"/>
    </source>
</evidence>
<sequence>MSEADAQQLVLDGLAQGKPRKPRVARRRTPAGQDPVAQVVLNVQATHLGGTFDYLVDQDQDKGAQPGSLVRVRFGRQLINGVIWGRQSTSEVPESSLRYLERVITPHALVSDSMREDITLIARAYGGTEANILRLAVPPRVARIDKEQQLVPGQPRLASDTDWVAGLDRAATDARADLNRDYDRLEEFDQALQSDGFSAFLADIGPGPGRAEHLAAWSLAAALLSGRSAVMVLPDMQVVERLSAALQALGLVPFGPRTGGGGDPGGPGWAGDYTILDSSMAPAERYRSYLALASGQVRCVIGLRAAMYAPVEGPALFAVMDDAAYQSADGMMPYANARGVLRLRAKSHGGVFLALARSRSVRSQWESTPEAEEVGSGVTGPIRPLDSAHTPGRDRLPWIRWLNREELSRLADPTIGARVPHTAVVALRKALDDGPVLLSIPQDGYSQALSCARCHHQARCPRCTGPLRSDRESAPRCAWCGAAATNWSCPNCGGERLRVIRVGAAGTAQELRMLFRNVPILISSPGQPRGPVFEVDQKPRLVIATPGAEPIVIQRGGGDGAGDASGQDPLPEAHRAGYAAVAILDAWTSLYALGVDARVDTLSSWMRAASLCRSRDSGGQVLLLGQTDPQLAQALVTWRSPLLAGAELEDRRMTGMPPSCSLATVWGGRKAVMWILDRIGATTGELSLLRTEEGEVPSMLGPVPIPPPKTLAARQLEGTQDRVRALVRVPLEKRDFLADRLREGLSEYYAKRGREELKFQMDPKDLT</sequence>